<organism evidence="2 3">
    <name type="scientific">Araneus ventricosus</name>
    <name type="common">Orbweaver spider</name>
    <name type="synonym">Epeira ventricosa</name>
    <dbReference type="NCBI Taxonomy" id="182803"/>
    <lineage>
        <taxon>Eukaryota</taxon>
        <taxon>Metazoa</taxon>
        <taxon>Ecdysozoa</taxon>
        <taxon>Arthropoda</taxon>
        <taxon>Chelicerata</taxon>
        <taxon>Arachnida</taxon>
        <taxon>Araneae</taxon>
        <taxon>Araneomorphae</taxon>
        <taxon>Entelegynae</taxon>
        <taxon>Araneoidea</taxon>
        <taxon>Araneidae</taxon>
        <taxon>Araneus</taxon>
    </lineage>
</organism>
<protein>
    <recommendedName>
        <fullName evidence="1">Endonuclease/exonuclease/phosphatase domain-containing protein</fullName>
    </recommendedName>
</protein>
<dbReference type="GO" id="GO:0003824">
    <property type="term" value="F:catalytic activity"/>
    <property type="evidence" value="ECO:0007669"/>
    <property type="project" value="InterPro"/>
</dbReference>
<dbReference type="AlphaFoldDB" id="A0A4Y2HUD1"/>
<dbReference type="OrthoDB" id="6431035at2759"/>
<dbReference type="InterPro" id="IPR036691">
    <property type="entry name" value="Endo/exonu/phosph_ase_sf"/>
</dbReference>
<keyword evidence="3" id="KW-1185">Reference proteome</keyword>
<evidence type="ECO:0000313" key="3">
    <source>
        <dbReference type="Proteomes" id="UP000499080"/>
    </source>
</evidence>
<gene>
    <name evidence="2" type="ORF">AVEN_261841_1</name>
</gene>
<feature type="domain" description="Endonuclease/exonuclease/phosphatase" evidence="1">
    <location>
        <begin position="3"/>
        <end position="75"/>
    </location>
</feature>
<dbReference type="EMBL" id="BGPR01002166">
    <property type="protein sequence ID" value="GBM68868.1"/>
    <property type="molecule type" value="Genomic_DNA"/>
</dbReference>
<dbReference type="Proteomes" id="UP000499080">
    <property type="component" value="Unassembled WGS sequence"/>
</dbReference>
<sequence>MDAKHKKWNCLRTFHFGRQLSSFAVKTKAKILAPTEPTHYRYRTASIIDLALDRNVPYIINAQTLTELSSDHLPVQFHIDSGTPAEIPTRFVPNWKKFKQHLIKQTEVAFIPRNKEDIDIEVERITAEIIKANRDSGSWKELISNETTEEIRMQARERNRCKKIWHKTRHPADKNRLNRAQSHLRKLYREHDQRRWNNFVTGIEPGDDSLWKLVNLYNKDRFNMPPLITDNQIDYKSIDKAEAIADSLAQQFKNNDLTPHTDFIVNRRIEILNRRPTTKNITPCSPCRSRQSDWLKNKSPDRIIPIFTGIGTMEKFRAC</sequence>
<dbReference type="Gene3D" id="3.60.10.10">
    <property type="entry name" value="Endonuclease/exonuclease/phosphatase"/>
    <property type="match status" value="1"/>
</dbReference>
<name>A0A4Y2HUD1_ARAVE</name>
<dbReference type="Pfam" id="PF14529">
    <property type="entry name" value="Exo_endo_phos_2"/>
    <property type="match status" value="1"/>
</dbReference>
<proteinExistence type="predicted"/>
<evidence type="ECO:0000259" key="1">
    <source>
        <dbReference type="Pfam" id="PF14529"/>
    </source>
</evidence>
<evidence type="ECO:0000313" key="2">
    <source>
        <dbReference type="EMBL" id="GBM68868.1"/>
    </source>
</evidence>
<reference evidence="2 3" key="1">
    <citation type="journal article" date="2019" name="Sci. Rep.">
        <title>Orb-weaving spider Araneus ventricosus genome elucidates the spidroin gene catalogue.</title>
        <authorList>
            <person name="Kono N."/>
            <person name="Nakamura H."/>
            <person name="Ohtoshi R."/>
            <person name="Moran D.A.P."/>
            <person name="Shinohara A."/>
            <person name="Yoshida Y."/>
            <person name="Fujiwara M."/>
            <person name="Mori M."/>
            <person name="Tomita M."/>
            <person name="Arakawa K."/>
        </authorList>
    </citation>
    <scope>NUCLEOTIDE SEQUENCE [LARGE SCALE GENOMIC DNA]</scope>
</reference>
<dbReference type="SUPFAM" id="SSF56219">
    <property type="entry name" value="DNase I-like"/>
    <property type="match status" value="1"/>
</dbReference>
<comment type="caution">
    <text evidence="2">The sequence shown here is derived from an EMBL/GenBank/DDBJ whole genome shotgun (WGS) entry which is preliminary data.</text>
</comment>
<accession>A0A4Y2HUD1</accession>
<dbReference type="InterPro" id="IPR005135">
    <property type="entry name" value="Endo/exonuclease/phosphatase"/>
</dbReference>